<feature type="domain" description="Peptidase M14" evidence="8">
    <location>
        <begin position="88"/>
        <end position="369"/>
    </location>
</feature>
<name>A0A1P8K3L0_9BURK</name>
<dbReference type="SUPFAM" id="SSF53187">
    <property type="entry name" value="Zn-dependent exopeptidases"/>
    <property type="match status" value="1"/>
</dbReference>
<dbReference type="GO" id="GO:0005615">
    <property type="term" value="C:extracellular space"/>
    <property type="evidence" value="ECO:0007669"/>
    <property type="project" value="TreeGrafter"/>
</dbReference>
<dbReference type="Gene3D" id="3.40.630.10">
    <property type="entry name" value="Zn peptidases"/>
    <property type="match status" value="1"/>
</dbReference>
<evidence type="ECO:0000256" key="7">
    <source>
        <dbReference type="PROSITE-ProRule" id="PRU01379"/>
    </source>
</evidence>
<reference evidence="9 10" key="1">
    <citation type="submission" date="2017-01" db="EMBL/GenBank/DDBJ databases">
        <authorList>
            <person name="Mah S.A."/>
            <person name="Swanson W.J."/>
            <person name="Moy G.W."/>
            <person name="Vacquier V.D."/>
        </authorList>
    </citation>
    <scope>NUCLEOTIDE SEQUENCE [LARGE SCALE GENOMIC DNA]</scope>
    <source>
        <strain evidence="9 10">DCY110</strain>
    </source>
</reference>
<dbReference type="KEGG" id="rhy:RD110_08990"/>
<evidence type="ECO:0000256" key="1">
    <source>
        <dbReference type="ARBA" id="ARBA00001947"/>
    </source>
</evidence>
<dbReference type="CDD" id="cd06242">
    <property type="entry name" value="M14-like"/>
    <property type="match status" value="1"/>
</dbReference>
<accession>A0A1P8K3L0</accession>
<keyword evidence="6" id="KW-0482">Metalloprotease</keyword>
<keyword evidence="4" id="KW-0378">Hydrolase</keyword>
<dbReference type="Pfam" id="PF00246">
    <property type="entry name" value="Peptidase_M14"/>
    <property type="match status" value="1"/>
</dbReference>
<dbReference type="SMART" id="SM00631">
    <property type="entry name" value="Zn_pept"/>
    <property type="match status" value="1"/>
</dbReference>
<dbReference type="GO" id="GO:0004181">
    <property type="term" value="F:metallocarboxypeptidase activity"/>
    <property type="evidence" value="ECO:0007669"/>
    <property type="project" value="InterPro"/>
</dbReference>
<keyword evidence="3" id="KW-0645">Protease</keyword>
<sequence length="571" mass="60563">MPPWRPYGTAPAATAPQVAAPAQQAPVVILAPAPAPGAAVAVPVPTPGVGDVPAVVPDKPPYNEAVAARFPDPAIAYSTPGLNPGRTAFSSNEEVSAWLRQLAASPASGAQAAVLQIGSSQQGKPLEALVLTRAGATDPATLLAGGKPTVLLIGQQHGNEPAGSEALLVVARELAQGLLVPVLDRINVVIVPRANPDGAAADSRVTANGIDMNRDHLLLQTPEARALAKLGRDYRPAVVVDAHEYTVVGRYLEKFGTIQKFDALLQYATTPNLPEFLPRASEEWYRRPVRAALKAQALTDEWYYTTSTDLADKRISMGGVQPDTGRNVNGLKNAVSLLIETRGVGIGRMHIQRRVHTQVTAIVSVLQSTASRAEDINKLRPYMDKEIASKACSAEAVVEAGQTPAQYQLAMLDPATGADRLLTVDWNSSLSLEKLKARVRPCGYWLSAASTGAVERLQLLGVQVQRVGESSSILADVYRETSRSLGQRDDVRGSVAGGGEIIKAQVDLVRGVIDAPMGSFYVSLNQPLANLALAALEPDTQNSYFANHVLDSLQSAARVMSEPSLKLEPID</sequence>
<comment type="similarity">
    <text evidence="2 7">Belongs to the peptidase M14 family.</text>
</comment>
<evidence type="ECO:0000256" key="4">
    <source>
        <dbReference type="ARBA" id="ARBA00022801"/>
    </source>
</evidence>
<evidence type="ECO:0000256" key="2">
    <source>
        <dbReference type="ARBA" id="ARBA00005988"/>
    </source>
</evidence>
<keyword evidence="5" id="KW-0862">Zinc</keyword>
<evidence type="ECO:0000313" key="9">
    <source>
        <dbReference type="EMBL" id="APW40578.1"/>
    </source>
</evidence>
<evidence type="ECO:0000313" key="10">
    <source>
        <dbReference type="Proteomes" id="UP000186609"/>
    </source>
</evidence>
<dbReference type="EMBL" id="CP019236">
    <property type="protein sequence ID" value="APW40578.1"/>
    <property type="molecule type" value="Genomic_DNA"/>
</dbReference>
<dbReference type="AlphaFoldDB" id="A0A1P8K3L0"/>
<feature type="active site" description="Proton donor/acceptor" evidence="7">
    <location>
        <position position="340"/>
    </location>
</feature>
<evidence type="ECO:0000256" key="3">
    <source>
        <dbReference type="ARBA" id="ARBA00022670"/>
    </source>
</evidence>
<protein>
    <submittedName>
        <fullName evidence="9">Peptidase M14</fullName>
    </submittedName>
</protein>
<proteinExistence type="inferred from homology"/>
<evidence type="ECO:0000256" key="5">
    <source>
        <dbReference type="ARBA" id="ARBA00022833"/>
    </source>
</evidence>
<dbReference type="PANTHER" id="PTHR11705">
    <property type="entry name" value="PROTEASE FAMILY M14 CARBOXYPEPTIDASE A,B"/>
    <property type="match status" value="1"/>
</dbReference>
<gene>
    <name evidence="9" type="ORF">RD110_08990</name>
</gene>
<dbReference type="STRING" id="1842727.RD110_08990"/>
<dbReference type="InterPro" id="IPR000834">
    <property type="entry name" value="Peptidase_M14"/>
</dbReference>
<organism evidence="9 10">
    <name type="scientific">Rhodoferax koreensis</name>
    <dbReference type="NCBI Taxonomy" id="1842727"/>
    <lineage>
        <taxon>Bacteria</taxon>
        <taxon>Pseudomonadati</taxon>
        <taxon>Pseudomonadota</taxon>
        <taxon>Betaproteobacteria</taxon>
        <taxon>Burkholderiales</taxon>
        <taxon>Comamonadaceae</taxon>
        <taxon>Rhodoferax</taxon>
    </lineage>
</organism>
<dbReference type="GO" id="GO:0008270">
    <property type="term" value="F:zinc ion binding"/>
    <property type="evidence" value="ECO:0007669"/>
    <property type="project" value="InterPro"/>
</dbReference>
<comment type="cofactor">
    <cofactor evidence="1">
        <name>Zn(2+)</name>
        <dbReference type="ChEBI" id="CHEBI:29105"/>
    </cofactor>
</comment>
<keyword evidence="10" id="KW-1185">Reference proteome</keyword>
<evidence type="ECO:0000256" key="6">
    <source>
        <dbReference type="ARBA" id="ARBA00023049"/>
    </source>
</evidence>
<dbReference type="Proteomes" id="UP000186609">
    <property type="component" value="Chromosome"/>
</dbReference>
<dbReference type="PROSITE" id="PS52035">
    <property type="entry name" value="PEPTIDASE_M14"/>
    <property type="match status" value="1"/>
</dbReference>
<dbReference type="GO" id="GO:0006508">
    <property type="term" value="P:proteolysis"/>
    <property type="evidence" value="ECO:0007669"/>
    <property type="project" value="UniProtKB-KW"/>
</dbReference>
<evidence type="ECO:0000259" key="8">
    <source>
        <dbReference type="PROSITE" id="PS52035"/>
    </source>
</evidence>
<dbReference type="PANTHER" id="PTHR11705:SF143">
    <property type="entry name" value="SLL0236 PROTEIN"/>
    <property type="match status" value="1"/>
</dbReference>